<comment type="caution">
    <text evidence="1">The sequence shown here is derived from an EMBL/GenBank/DDBJ whole genome shotgun (WGS) entry which is preliminary data.</text>
</comment>
<gene>
    <name evidence="1" type="ORF">D0T12_11845</name>
</gene>
<name>A0A372GJW3_9ACTN</name>
<dbReference type="RefSeq" id="WP_117399544.1">
    <property type="nucleotide sequence ID" value="NZ_QVNQ01000003.1"/>
</dbReference>
<sequence length="104" mass="11512">MSFRVQPAALDSFAQSVDALAGDAKKAKSYLETHQNAASDKAGILHIVGYTWFALRVGDQVQKNVERLAGLSAGSAQELRKCAEVYRRTEKKIAERIDQTYPKK</sequence>
<evidence type="ECO:0000313" key="2">
    <source>
        <dbReference type="Proteomes" id="UP000262882"/>
    </source>
</evidence>
<proteinExistence type="predicted"/>
<dbReference type="OrthoDB" id="4559738at2"/>
<protein>
    <recommendedName>
        <fullName evidence="3">ESX-1 secretion-associated protein</fullName>
    </recommendedName>
</protein>
<evidence type="ECO:0000313" key="1">
    <source>
        <dbReference type="EMBL" id="RFS85686.1"/>
    </source>
</evidence>
<dbReference type="EMBL" id="QVNQ01000003">
    <property type="protein sequence ID" value="RFS85686.1"/>
    <property type="molecule type" value="Genomic_DNA"/>
</dbReference>
<dbReference type="InterPro" id="IPR022536">
    <property type="entry name" value="EspC"/>
</dbReference>
<dbReference type="Proteomes" id="UP000262882">
    <property type="component" value="Unassembled WGS sequence"/>
</dbReference>
<evidence type="ECO:0008006" key="3">
    <source>
        <dbReference type="Google" id="ProtNLM"/>
    </source>
</evidence>
<dbReference type="AlphaFoldDB" id="A0A372GJW3"/>
<keyword evidence="2" id="KW-1185">Reference proteome</keyword>
<organism evidence="1 2">
    <name type="scientific">Actinomadura spongiicola</name>
    <dbReference type="NCBI Taxonomy" id="2303421"/>
    <lineage>
        <taxon>Bacteria</taxon>
        <taxon>Bacillati</taxon>
        <taxon>Actinomycetota</taxon>
        <taxon>Actinomycetes</taxon>
        <taxon>Streptosporangiales</taxon>
        <taxon>Thermomonosporaceae</taxon>
        <taxon>Actinomadura</taxon>
    </lineage>
</organism>
<dbReference type="GO" id="GO:0009306">
    <property type="term" value="P:protein secretion"/>
    <property type="evidence" value="ECO:0007669"/>
    <property type="project" value="InterPro"/>
</dbReference>
<reference evidence="1 2" key="1">
    <citation type="submission" date="2018-08" db="EMBL/GenBank/DDBJ databases">
        <title>Actinomadura spongicola sp. nov., isolated from marine sponge Leucetta chagosensis.</title>
        <authorList>
            <person name="Li L."/>
            <person name="Lin H.W."/>
        </authorList>
    </citation>
    <scope>NUCLEOTIDE SEQUENCE [LARGE SCALE GENOMIC DNA]</scope>
    <source>
        <strain evidence="1 2">LHW52907</strain>
    </source>
</reference>
<accession>A0A372GJW3</accession>
<dbReference type="Pfam" id="PF10824">
    <property type="entry name" value="T7SS_ESX_EspC"/>
    <property type="match status" value="1"/>
</dbReference>